<evidence type="ECO:0000313" key="2">
    <source>
        <dbReference type="EMBL" id="MDC3417002.1"/>
    </source>
</evidence>
<protein>
    <submittedName>
        <fullName evidence="2">Uncharacterized protein</fullName>
    </submittedName>
</protein>
<evidence type="ECO:0000313" key="3">
    <source>
        <dbReference type="Proteomes" id="UP001145069"/>
    </source>
</evidence>
<dbReference type="RefSeq" id="WP_272446052.1">
    <property type="nucleotide sequence ID" value="NZ_JAMQKC010000005.1"/>
</dbReference>
<feature type="region of interest" description="Disordered" evidence="1">
    <location>
        <begin position="1"/>
        <end position="29"/>
    </location>
</feature>
<evidence type="ECO:0000256" key="1">
    <source>
        <dbReference type="SAM" id="MobiDB-lite"/>
    </source>
</evidence>
<dbReference type="AlphaFoldDB" id="A0A9X3WC25"/>
<sequence length="53" mass="5879">MAKKNNLIGEPEEMSPISEIFGNETDPPVVEVTKPTKLEDPLEIRKPSSVTEI</sequence>
<dbReference type="EMBL" id="JAMQKC010000005">
    <property type="protein sequence ID" value="MDC3417002.1"/>
    <property type="molecule type" value="Genomic_DNA"/>
</dbReference>
<gene>
    <name evidence="2" type="ORF">NC799_08705</name>
</gene>
<dbReference type="Proteomes" id="UP001145069">
    <property type="component" value="Unassembled WGS sequence"/>
</dbReference>
<keyword evidence="3" id="KW-1185">Reference proteome</keyword>
<proteinExistence type="predicted"/>
<comment type="caution">
    <text evidence="2">The sequence shown here is derived from an EMBL/GenBank/DDBJ whole genome shotgun (WGS) entry which is preliminary data.</text>
</comment>
<accession>A0A9X3WC25</accession>
<name>A0A9X3WC25_9BACI</name>
<organism evidence="2 3">
    <name type="scientific">Aquibacillus salsiterrae</name>
    <dbReference type="NCBI Taxonomy" id="2950439"/>
    <lineage>
        <taxon>Bacteria</taxon>
        <taxon>Bacillati</taxon>
        <taxon>Bacillota</taxon>
        <taxon>Bacilli</taxon>
        <taxon>Bacillales</taxon>
        <taxon>Bacillaceae</taxon>
        <taxon>Aquibacillus</taxon>
    </lineage>
</organism>
<reference evidence="2" key="1">
    <citation type="submission" date="2022-06" db="EMBL/GenBank/DDBJ databases">
        <title>Aquibacillus sp. a new bacterium isolated from soil saline samples.</title>
        <authorList>
            <person name="Galisteo C."/>
            <person name="De La Haba R."/>
            <person name="Sanchez-Porro C."/>
            <person name="Ventosa A."/>
        </authorList>
    </citation>
    <scope>NUCLEOTIDE SEQUENCE</scope>
    <source>
        <strain evidence="2">3ASR75-54</strain>
    </source>
</reference>